<dbReference type="RefSeq" id="WP_188886385.1">
    <property type="nucleotide sequence ID" value="NZ_BLYJ01000028.1"/>
</dbReference>
<keyword evidence="2" id="KW-1185">Reference proteome</keyword>
<proteinExistence type="predicted"/>
<evidence type="ECO:0000313" key="2">
    <source>
        <dbReference type="Proteomes" id="UP000620147"/>
    </source>
</evidence>
<organism evidence="1 2">
    <name type="scientific">Butyricicoccus faecihominis</name>
    <dbReference type="NCBI Taxonomy" id="1712515"/>
    <lineage>
        <taxon>Bacteria</taxon>
        <taxon>Bacillati</taxon>
        <taxon>Bacillota</taxon>
        <taxon>Clostridia</taxon>
        <taxon>Eubacteriales</taxon>
        <taxon>Butyricicoccaceae</taxon>
        <taxon>Butyricicoccus</taxon>
    </lineage>
</organism>
<dbReference type="Proteomes" id="UP000620147">
    <property type="component" value="Unassembled WGS sequence"/>
</dbReference>
<sequence>MPKYPINVTPFIKAIEEENGGPLDKTSRDLWSLIVKLQNQAYDAGLKDGFMKQCESITKPTMPSVKAVKLIDPKLDKQLTGALKSLREGLDEAFEKEGFDSVVKALGVLPQDTPWGERIYAIARESFFQGGLYTALANDEEEGNDDRD</sequence>
<protein>
    <submittedName>
        <fullName evidence="1">Uncharacterized protein</fullName>
    </submittedName>
</protein>
<comment type="caution">
    <text evidence="1">The sequence shown here is derived from an EMBL/GenBank/DDBJ whole genome shotgun (WGS) entry which is preliminary data.</text>
</comment>
<dbReference type="EMBL" id="BLYJ01000028">
    <property type="protein sequence ID" value="GFO88913.1"/>
    <property type="molecule type" value="Genomic_DNA"/>
</dbReference>
<name>A0ABQ1E1T2_9FIRM</name>
<gene>
    <name evidence="1" type="ORF">BUFA31_20770</name>
</gene>
<evidence type="ECO:0000313" key="1">
    <source>
        <dbReference type="EMBL" id="GFO88913.1"/>
    </source>
</evidence>
<reference evidence="1 2" key="1">
    <citation type="submission" date="2020-06" db="EMBL/GenBank/DDBJ databases">
        <title>Characterization of fructooligosaccharide metabolism and fructooligosaccharide-degrading enzymes in human commensal butyrate producers.</title>
        <authorList>
            <person name="Tanno H."/>
            <person name="Fujii T."/>
            <person name="Hirano K."/>
            <person name="Maeno S."/>
            <person name="Tonozuka T."/>
            <person name="Sakamoto M."/>
            <person name="Ohkuma M."/>
            <person name="Tochio T."/>
            <person name="Endo A."/>
        </authorList>
    </citation>
    <scope>NUCLEOTIDE SEQUENCE [LARGE SCALE GENOMIC DNA]</scope>
    <source>
        <strain evidence="1 2">JCM 31056</strain>
    </source>
</reference>
<accession>A0ABQ1E1T2</accession>